<dbReference type="EMBL" id="NPOA01000004">
    <property type="protein sequence ID" value="PAV30208.1"/>
    <property type="molecule type" value="Genomic_DNA"/>
</dbReference>
<accession>A0A2A2IFR2</accession>
<sequence length="88" mass="10390">MNKFTVTNEFINQMIEIANNQGIDYNMFEGSLTDNFIFYDTERIKITEVGQSKYLIIKENFVNTWTSELELIATNEISTVEKYEEIFI</sequence>
<reference evidence="1 2" key="1">
    <citation type="submission" date="2017-08" db="EMBL/GenBank/DDBJ databases">
        <title>Virgibacillus indicus sp. nov. and Virgibacillus profoundi sp. nov, two moderately halophilic bacteria isolated from marine sediment by using the Microfluidic Streak Plate.</title>
        <authorList>
            <person name="Xu B."/>
            <person name="Hu B."/>
            <person name="Wang J."/>
            <person name="Zhu Y."/>
            <person name="Huang L."/>
            <person name="Du W."/>
            <person name="Huang Y."/>
        </authorList>
    </citation>
    <scope>NUCLEOTIDE SEQUENCE [LARGE SCALE GENOMIC DNA]</scope>
    <source>
        <strain evidence="1 2">IO3-P3-H5</strain>
    </source>
</reference>
<dbReference type="AlphaFoldDB" id="A0A2A2IFR2"/>
<dbReference type="Proteomes" id="UP000218887">
    <property type="component" value="Unassembled WGS sequence"/>
</dbReference>
<dbReference type="OrthoDB" id="10006069at2"/>
<proteinExistence type="predicted"/>
<keyword evidence="2" id="KW-1185">Reference proteome</keyword>
<dbReference type="RefSeq" id="WP_095654810.1">
    <property type="nucleotide sequence ID" value="NZ_NPOA01000004.1"/>
</dbReference>
<protein>
    <submittedName>
        <fullName evidence="1">Uncharacterized protein</fullName>
    </submittedName>
</protein>
<evidence type="ECO:0000313" key="1">
    <source>
        <dbReference type="EMBL" id="PAV30208.1"/>
    </source>
</evidence>
<evidence type="ECO:0000313" key="2">
    <source>
        <dbReference type="Proteomes" id="UP000218887"/>
    </source>
</evidence>
<comment type="caution">
    <text evidence="1">The sequence shown here is derived from an EMBL/GenBank/DDBJ whole genome shotgun (WGS) entry which is preliminary data.</text>
</comment>
<organism evidence="1 2">
    <name type="scientific">Virgibacillus profundi</name>
    <dbReference type="NCBI Taxonomy" id="2024555"/>
    <lineage>
        <taxon>Bacteria</taxon>
        <taxon>Bacillati</taxon>
        <taxon>Bacillota</taxon>
        <taxon>Bacilli</taxon>
        <taxon>Bacillales</taxon>
        <taxon>Bacillaceae</taxon>
        <taxon>Virgibacillus</taxon>
    </lineage>
</organism>
<name>A0A2A2IFR2_9BACI</name>
<gene>
    <name evidence="1" type="ORF">CIL05_07005</name>
</gene>